<dbReference type="Proteomes" id="UP000282184">
    <property type="component" value="Unassembled WGS sequence"/>
</dbReference>
<gene>
    <name evidence="2" type="ORF">EJV47_12590</name>
</gene>
<accession>A0A431U2U8</accession>
<keyword evidence="3" id="KW-1185">Reference proteome</keyword>
<feature type="region of interest" description="Disordered" evidence="1">
    <location>
        <begin position="1"/>
        <end position="26"/>
    </location>
</feature>
<evidence type="ECO:0000256" key="1">
    <source>
        <dbReference type="SAM" id="MobiDB-lite"/>
    </source>
</evidence>
<reference evidence="2 3" key="1">
    <citation type="submission" date="2018-12" db="EMBL/GenBank/DDBJ databases">
        <title>Hymenobacter gummosus sp. nov., isolated from a spring.</title>
        <authorList>
            <person name="Nie L."/>
        </authorList>
    </citation>
    <scope>NUCLEOTIDE SEQUENCE [LARGE SCALE GENOMIC DNA]</scope>
    <source>
        <strain evidence="2 3">KCTC 52166</strain>
    </source>
</reference>
<evidence type="ECO:0000313" key="2">
    <source>
        <dbReference type="EMBL" id="RTQ49649.1"/>
    </source>
</evidence>
<evidence type="ECO:0000313" key="3">
    <source>
        <dbReference type="Proteomes" id="UP000282184"/>
    </source>
</evidence>
<dbReference type="OrthoDB" id="1522390at2"/>
<name>A0A431U2U8_9BACT</name>
<proteinExistence type="predicted"/>
<sequence>MSHRLHPSALPGLRFLRPHPAPAKPVDASAATRLDGASPNPANAELTVHYVLGADVQRAEVQLYSLLTGKRVFSQALPVKAGTGRMALDLQGLVPGQYSYRLVTNGQSGPAKHLVIAR</sequence>
<dbReference type="AlphaFoldDB" id="A0A431U2U8"/>
<comment type="caution">
    <text evidence="2">The sequence shown here is derived from an EMBL/GenBank/DDBJ whole genome shotgun (WGS) entry which is preliminary data.</text>
</comment>
<protein>
    <submittedName>
        <fullName evidence="2">T9SS type A sorting domain-containing protein</fullName>
    </submittedName>
</protein>
<organism evidence="2 3">
    <name type="scientific">Hymenobacter gummosus</name>
    <dbReference type="NCBI Taxonomy" id="1776032"/>
    <lineage>
        <taxon>Bacteria</taxon>
        <taxon>Pseudomonadati</taxon>
        <taxon>Bacteroidota</taxon>
        <taxon>Cytophagia</taxon>
        <taxon>Cytophagales</taxon>
        <taxon>Hymenobacteraceae</taxon>
        <taxon>Hymenobacter</taxon>
    </lineage>
</organism>
<dbReference type="EMBL" id="RXOF01000006">
    <property type="protein sequence ID" value="RTQ49649.1"/>
    <property type="molecule type" value="Genomic_DNA"/>
</dbReference>
<dbReference type="RefSeq" id="WP_126693508.1">
    <property type="nucleotide sequence ID" value="NZ_RXOF01000006.1"/>
</dbReference>